<keyword evidence="3" id="KW-0804">Transcription</keyword>
<keyword evidence="1" id="KW-0805">Transcription regulation</keyword>
<evidence type="ECO:0000256" key="3">
    <source>
        <dbReference type="ARBA" id="ARBA00023163"/>
    </source>
</evidence>
<dbReference type="PANTHER" id="PTHR30055:SF234">
    <property type="entry name" value="HTH-TYPE TRANSCRIPTIONAL REGULATOR BETI"/>
    <property type="match status" value="1"/>
</dbReference>
<reference evidence="6 7" key="1">
    <citation type="submission" date="2019-11" db="EMBL/GenBank/DDBJ databases">
        <title>Draft genome sequence of Kocuria indica DP-K7, a methyl red degrading Actinobacterium.</title>
        <authorList>
            <person name="Kumaran S."/>
            <person name="Tischler D."/>
            <person name="Ngo A.C.R."/>
            <person name="Schultes F."/>
        </authorList>
    </citation>
    <scope>NUCLEOTIDE SEQUENCE [LARGE SCALE GENOMIC DNA]</scope>
    <source>
        <strain evidence="6 7">DP-K7</strain>
    </source>
</reference>
<feature type="DNA-binding region" description="H-T-H motif" evidence="4">
    <location>
        <begin position="39"/>
        <end position="58"/>
    </location>
</feature>
<evidence type="ECO:0000256" key="1">
    <source>
        <dbReference type="ARBA" id="ARBA00023015"/>
    </source>
</evidence>
<dbReference type="SUPFAM" id="SSF46689">
    <property type="entry name" value="Homeodomain-like"/>
    <property type="match status" value="1"/>
</dbReference>
<accession>A0A6N9R395</accession>
<dbReference type="InterPro" id="IPR036271">
    <property type="entry name" value="Tet_transcr_reg_TetR-rel_C_sf"/>
</dbReference>
<dbReference type="PROSITE" id="PS50977">
    <property type="entry name" value="HTH_TETR_2"/>
    <property type="match status" value="1"/>
</dbReference>
<organism evidence="6 7">
    <name type="scientific">Kocuria marina subsp. indica</name>
    <dbReference type="NCBI Taxonomy" id="1049583"/>
    <lineage>
        <taxon>Bacteria</taxon>
        <taxon>Bacillati</taxon>
        <taxon>Actinomycetota</taxon>
        <taxon>Actinomycetes</taxon>
        <taxon>Micrococcales</taxon>
        <taxon>Micrococcaceae</taxon>
        <taxon>Kocuria</taxon>
    </lineage>
</organism>
<proteinExistence type="predicted"/>
<dbReference type="GO" id="GO:0003700">
    <property type="term" value="F:DNA-binding transcription factor activity"/>
    <property type="evidence" value="ECO:0007669"/>
    <property type="project" value="TreeGrafter"/>
</dbReference>
<keyword evidence="2 4" id="KW-0238">DNA-binding</keyword>
<name>A0A6N9R395_9MICC</name>
<feature type="domain" description="HTH tetR-type" evidence="5">
    <location>
        <begin position="16"/>
        <end position="76"/>
    </location>
</feature>
<comment type="caution">
    <text evidence="6">The sequence shown here is derived from an EMBL/GenBank/DDBJ whole genome shotgun (WGS) entry which is preliminary data.</text>
</comment>
<evidence type="ECO:0000256" key="4">
    <source>
        <dbReference type="PROSITE-ProRule" id="PRU00335"/>
    </source>
</evidence>
<evidence type="ECO:0000259" key="5">
    <source>
        <dbReference type="PROSITE" id="PS50977"/>
    </source>
</evidence>
<gene>
    <name evidence="6" type="ORF">GKZ75_12905</name>
</gene>
<evidence type="ECO:0000313" key="6">
    <source>
        <dbReference type="EMBL" id="NDO79091.1"/>
    </source>
</evidence>
<evidence type="ECO:0000313" key="7">
    <source>
        <dbReference type="Proteomes" id="UP000471026"/>
    </source>
</evidence>
<dbReference type="Pfam" id="PF13305">
    <property type="entry name" value="TetR_C_33"/>
    <property type="match status" value="1"/>
</dbReference>
<dbReference type="PANTHER" id="PTHR30055">
    <property type="entry name" value="HTH-TYPE TRANSCRIPTIONAL REGULATOR RUTR"/>
    <property type="match status" value="1"/>
</dbReference>
<dbReference type="SUPFAM" id="SSF48498">
    <property type="entry name" value="Tetracyclin repressor-like, C-terminal domain"/>
    <property type="match status" value="1"/>
</dbReference>
<dbReference type="Pfam" id="PF00440">
    <property type="entry name" value="TetR_N"/>
    <property type="match status" value="1"/>
</dbReference>
<dbReference type="InterPro" id="IPR050109">
    <property type="entry name" value="HTH-type_TetR-like_transc_reg"/>
</dbReference>
<dbReference type="InterPro" id="IPR009057">
    <property type="entry name" value="Homeodomain-like_sf"/>
</dbReference>
<dbReference type="Proteomes" id="UP000471026">
    <property type="component" value="Unassembled WGS sequence"/>
</dbReference>
<evidence type="ECO:0000256" key="2">
    <source>
        <dbReference type="ARBA" id="ARBA00023125"/>
    </source>
</evidence>
<dbReference type="EMBL" id="WMHZ01000028">
    <property type="protein sequence ID" value="NDO79091.1"/>
    <property type="molecule type" value="Genomic_DNA"/>
</dbReference>
<dbReference type="Gene3D" id="1.10.357.10">
    <property type="entry name" value="Tetracycline Repressor, domain 2"/>
    <property type="match status" value="1"/>
</dbReference>
<dbReference type="InterPro" id="IPR001647">
    <property type="entry name" value="HTH_TetR"/>
</dbReference>
<dbReference type="InterPro" id="IPR025996">
    <property type="entry name" value="MT1864/Rv1816-like_C"/>
</dbReference>
<dbReference type="GO" id="GO:0000976">
    <property type="term" value="F:transcription cis-regulatory region binding"/>
    <property type="evidence" value="ECO:0007669"/>
    <property type="project" value="TreeGrafter"/>
</dbReference>
<sequence length="216" mass="23487">MTSTIARVARPRKFDEITRKALIKNTAEQILAGGVESVSLRPLAAKHGCSTTAIYTMFGSRDALIDAVREEAIVSYLSAHEMAVRTGEPVADMRALARSGRRWALEFPALYNVILGKAGDCIGARRDGSTGESSRAEFANTAMQPMYRLVRGAIDKGIFHDLPVEVIGATLWVGVHGWIAIEISRPVLPDTDADAAFDRHVLALLRAWCARTPLGE</sequence>
<dbReference type="AlphaFoldDB" id="A0A6N9R395"/>
<protein>
    <submittedName>
        <fullName evidence="6">TetR family transcriptional regulator</fullName>
    </submittedName>
</protein>